<evidence type="ECO:0000313" key="1">
    <source>
        <dbReference type="EMBL" id="GLI20858.1"/>
    </source>
</evidence>
<dbReference type="Proteomes" id="UP001144397">
    <property type="component" value="Unassembled WGS sequence"/>
</dbReference>
<gene>
    <name evidence="1" type="ORF">XFLAVUS301_05320</name>
</gene>
<comment type="caution">
    <text evidence="1">The sequence shown here is derived from an EMBL/GenBank/DDBJ whole genome shotgun (WGS) entry which is preliminary data.</text>
</comment>
<sequence>MPYHNHKTPAKSGGGFVVLMGRPFSMGGFPVRRLSWRRASSHQEAALAGRIGIRPAAVARYFAESVKVPQAAET</sequence>
<name>A0A9W6CN53_XANFL</name>
<reference evidence="1" key="1">
    <citation type="submission" date="2022-12" db="EMBL/GenBank/DDBJ databases">
        <title>Reference genome sequencing for broad-spectrum identification of bacterial and archaeal isolates by mass spectrometry.</title>
        <authorList>
            <person name="Sekiguchi Y."/>
            <person name="Tourlousse D.M."/>
        </authorList>
    </citation>
    <scope>NUCLEOTIDE SEQUENCE</scope>
    <source>
        <strain evidence="1">301</strain>
    </source>
</reference>
<proteinExistence type="predicted"/>
<accession>A0A9W6CN53</accession>
<dbReference type="EMBL" id="BSDO01000001">
    <property type="protein sequence ID" value="GLI20858.1"/>
    <property type="molecule type" value="Genomic_DNA"/>
</dbReference>
<protein>
    <submittedName>
        <fullName evidence="1">Uncharacterized protein</fullName>
    </submittedName>
</protein>
<dbReference type="AlphaFoldDB" id="A0A9W6CN53"/>
<organism evidence="1 2">
    <name type="scientific">Xanthobacter flavus</name>
    <dbReference type="NCBI Taxonomy" id="281"/>
    <lineage>
        <taxon>Bacteria</taxon>
        <taxon>Pseudomonadati</taxon>
        <taxon>Pseudomonadota</taxon>
        <taxon>Alphaproteobacteria</taxon>
        <taxon>Hyphomicrobiales</taxon>
        <taxon>Xanthobacteraceae</taxon>
        <taxon>Xanthobacter</taxon>
    </lineage>
</organism>
<evidence type="ECO:0000313" key="2">
    <source>
        <dbReference type="Proteomes" id="UP001144397"/>
    </source>
</evidence>